<dbReference type="STRING" id="99656.SAMN05421659_109177"/>
<dbReference type="AlphaFoldDB" id="A0A1I0QVQ4"/>
<evidence type="ECO:0000256" key="1">
    <source>
        <dbReference type="SAM" id="MobiDB-lite"/>
    </source>
</evidence>
<reference evidence="3 4" key="1">
    <citation type="submission" date="2016-10" db="EMBL/GenBank/DDBJ databases">
        <authorList>
            <person name="de Groot N.N."/>
        </authorList>
    </citation>
    <scope>NUCLEOTIDE SEQUENCE [LARGE SCALE GENOMIC DNA]</scope>
    <source>
        <strain evidence="3 4">DSM 9179</strain>
    </source>
</reference>
<organism evidence="3 4">
    <name type="scientific">[Clostridium] fimetarium</name>
    <dbReference type="NCBI Taxonomy" id="99656"/>
    <lineage>
        <taxon>Bacteria</taxon>
        <taxon>Bacillati</taxon>
        <taxon>Bacillota</taxon>
        <taxon>Clostridia</taxon>
        <taxon>Lachnospirales</taxon>
        <taxon>Lachnospiraceae</taxon>
    </lineage>
</organism>
<feature type="compositionally biased region" description="Polar residues" evidence="1">
    <location>
        <begin position="169"/>
        <end position="207"/>
    </location>
</feature>
<dbReference type="Proteomes" id="UP000199701">
    <property type="component" value="Unassembled WGS sequence"/>
</dbReference>
<keyword evidence="4" id="KW-1185">Reference proteome</keyword>
<dbReference type="PROSITE" id="PS51257">
    <property type="entry name" value="PROKAR_LIPOPROTEIN"/>
    <property type="match status" value="1"/>
</dbReference>
<dbReference type="EMBL" id="FOJI01000009">
    <property type="protein sequence ID" value="SEW31738.1"/>
    <property type="molecule type" value="Genomic_DNA"/>
</dbReference>
<feature type="region of interest" description="Disordered" evidence="1">
    <location>
        <begin position="169"/>
        <end position="235"/>
    </location>
</feature>
<evidence type="ECO:0000313" key="3">
    <source>
        <dbReference type="EMBL" id="SEW31738.1"/>
    </source>
</evidence>
<feature type="chain" id="PRO_5038749764" evidence="2">
    <location>
        <begin position="26"/>
        <end position="338"/>
    </location>
</feature>
<name>A0A1I0QVQ4_9FIRM</name>
<keyword evidence="2" id="KW-0732">Signal</keyword>
<gene>
    <name evidence="3" type="ORF">SAMN05421659_109177</name>
</gene>
<feature type="signal peptide" evidence="2">
    <location>
        <begin position="1"/>
        <end position="25"/>
    </location>
</feature>
<evidence type="ECO:0000256" key="2">
    <source>
        <dbReference type="SAM" id="SignalP"/>
    </source>
</evidence>
<accession>A0A1I0QVQ4</accession>
<sequence length="338" mass="36307">MKKLMKLRKTISMVLIFILVNLTIGGCSNNSDSKTTAEGIAQESNGPETIKEKETKVTEQITVTTSTGETLTFDASEVETTVAPTGEITYKVDGNTSVTVAKVTDTITGEIVTKAKVIEKAEDGTIAETIAEKVTVKQVVTEVETQPTTQAPTQPGNNKPVDVVVNTPVETNAPTSAPTQPVTDAPTQPVTNAPTDAPTQPVTQAPTNAPPVETQAPTEAPTNPPETEPYVEPTEAPTQPYIPPAPWTLDVADYQAKLEAKLRAAGKVTIREYCLAQGVPAEMMTDNTGGAGFDEAYVNKSTYQWNLDVAAVGVNNAYYIEYRGIDNNGFYVFRFYRI</sequence>
<protein>
    <submittedName>
        <fullName evidence="3">Uncharacterized protein</fullName>
    </submittedName>
</protein>
<dbReference type="RefSeq" id="WP_092454574.1">
    <property type="nucleotide sequence ID" value="NZ_FOJI01000009.1"/>
</dbReference>
<proteinExistence type="predicted"/>
<evidence type="ECO:0000313" key="4">
    <source>
        <dbReference type="Proteomes" id="UP000199701"/>
    </source>
</evidence>